<dbReference type="EMBL" id="BQXS01000391">
    <property type="protein sequence ID" value="GKT28613.1"/>
    <property type="molecule type" value="Genomic_DNA"/>
</dbReference>
<keyword evidence="2 3" id="KW-0647">Proteasome</keyword>
<dbReference type="Gene3D" id="3.60.20.10">
    <property type="entry name" value="Glutamine Phosphoribosylpyrophosphate, subunit 1, domain 1"/>
    <property type="match status" value="1"/>
</dbReference>
<evidence type="ECO:0000256" key="2">
    <source>
        <dbReference type="ARBA" id="ARBA00022942"/>
    </source>
</evidence>
<dbReference type="SUPFAM" id="SSF56235">
    <property type="entry name" value="N-terminal nucleophile aminohydrolases (Ntn hydrolases)"/>
    <property type="match status" value="1"/>
</dbReference>
<keyword evidence="1 3" id="KW-0963">Cytoplasm</keyword>
<dbReference type="PANTHER" id="PTHR32194">
    <property type="entry name" value="METALLOPROTEASE TLDD"/>
    <property type="match status" value="1"/>
</dbReference>
<organism evidence="5 6">
    <name type="scientific">Aduncisulcus paluster</name>
    <dbReference type="NCBI Taxonomy" id="2918883"/>
    <lineage>
        <taxon>Eukaryota</taxon>
        <taxon>Metamonada</taxon>
        <taxon>Carpediemonas-like organisms</taxon>
        <taxon>Aduncisulcus</taxon>
    </lineage>
</organism>
<feature type="region of interest" description="Disordered" evidence="4">
    <location>
        <begin position="115"/>
        <end position="160"/>
    </location>
</feature>
<comment type="subunit">
    <text evidence="3">Component of the proteasome complex.</text>
</comment>
<dbReference type="Proteomes" id="UP001057375">
    <property type="component" value="Unassembled WGS sequence"/>
</dbReference>
<evidence type="ECO:0000256" key="1">
    <source>
        <dbReference type="ARBA" id="ARBA00022490"/>
    </source>
</evidence>
<keyword evidence="6" id="KW-1185">Reference proteome</keyword>
<comment type="function">
    <text evidence="3">Component of the proteasome, a multicatalytic proteinase complex which is characterized by its ability to cleave peptides with Arg, Phe, Tyr, Leu, and Glu adjacent to the leaving group at neutral or slightly basic pH. The proteasome has an ATP-dependent proteolytic activity.</text>
</comment>
<dbReference type="InterPro" id="IPR029055">
    <property type="entry name" value="Ntn_hydrolases_N"/>
</dbReference>
<sequence length="256" mass="28752">MDSLLGIRGKDFVILACSMQAARGITVQMTEYDKIAKIDDHKMLAVTGEGGDSQQFVDSIRSSLKLTSFRQGFPLKVNAAANYIRTRLATSLRTRSPFQVNTIFGGVDIPFSIESEDISSPTTSSSKLEEKKEEEKSKEEEEEEELKKGEEEKEEEEKDDQTAHLYLIDYLGTLCEVPFAAQGYCSHFLLSLFDRKCGEKAPIKADELSIDQAKGILQTAINQLQVRYLIKDPKYLIKVVTAEGIIEEMEMRPHIG</sequence>
<proteinExistence type="inferred from homology"/>
<keyword evidence="3" id="KW-0539">Nucleus</keyword>
<evidence type="ECO:0000313" key="5">
    <source>
        <dbReference type="EMBL" id="GKT28613.1"/>
    </source>
</evidence>
<evidence type="ECO:0000256" key="3">
    <source>
        <dbReference type="RuleBase" id="RU004203"/>
    </source>
</evidence>
<name>A0ABQ5K896_9EUKA</name>
<reference evidence="5" key="1">
    <citation type="submission" date="2022-03" db="EMBL/GenBank/DDBJ databases">
        <title>Draft genome sequence of Aduncisulcus paluster, a free-living microaerophilic Fornicata.</title>
        <authorList>
            <person name="Yuyama I."/>
            <person name="Kume K."/>
            <person name="Tamura T."/>
            <person name="Inagaki Y."/>
            <person name="Hashimoto T."/>
        </authorList>
    </citation>
    <scope>NUCLEOTIDE SEQUENCE</scope>
    <source>
        <strain evidence="5">NY0171</strain>
    </source>
</reference>
<comment type="subcellular location">
    <subcellularLocation>
        <location evidence="3">Cytoplasm</location>
    </subcellularLocation>
    <subcellularLocation>
        <location evidence="3">Nucleus</location>
    </subcellularLocation>
</comment>
<protein>
    <recommendedName>
        <fullName evidence="3">Proteasome subunit beta</fullName>
    </recommendedName>
</protein>
<accession>A0ABQ5K896</accession>
<dbReference type="Pfam" id="PF00227">
    <property type="entry name" value="Proteasome"/>
    <property type="match status" value="2"/>
</dbReference>
<dbReference type="PROSITE" id="PS00854">
    <property type="entry name" value="PROTEASOME_BETA_1"/>
    <property type="match status" value="1"/>
</dbReference>
<evidence type="ECO:0000256" key="4">
    <source>
        <dbReference type="SAM" id="MobiDB-lite"/>
    </source>
</evidence>
<evidence type="ECO:0000313" key="6">
    <source>
        <dbReference type="Proteomes" id="UP001057375"/>
    </source>
</evidence>
<dbReference type="InterPro" id="IPR016050">
    <property type="entry name" value="Proteasome_bsu_CS"/>
</dbReference>
<dbReference type="PANTHER" id="PTHR32194:SF2">
    <property type="entry name" value="PROTEASOME SUBUNIT BETA TYPE-1"/>
    <property type="match status" value="1"/>
</dbReference>
<comment type="caution">
    <text evidence="5">The sequence shown here is derived from an EMBL/GenBank/DDBJ whole genome shotgun (WGS) entry which is preliminary data.</text>
</comment>
<dbReference type="InterPro" id="IPR001353">
    <property type="entry name" value="Proteasome_sua/b"/>
</dbReference>
<feature type="compositionally biased region" description="Basic and acidic residues" evidence="4">
    <location>
        <begin position="127"/>
        <end position="151"/>
    </location>
</feature>
<gene>
    <name evidence="5" type="ORF">ADUPG1_000763</name>
</gene>
<dbReference type="InterPro" id="IPR023333">
    <property type="entry name" value="Proteasome_suB-type"/>
</dbReference>
<comment type="similarity">
    <text evidence="3">Belongs to the peptidase T1B family.</text>
</comment>